<evidence type="ECO:0000313" key="3">
    <source>
        <dbReference type="Proteomes" id="UP000317778"/>
    </source>
</evidence>
<evidence type="ECO:0000313" key="2">
    <source>
        <dbReference type="EMBL" id="TKJ41394.1"/>
    </source>
</evidence>
<organism evidence="2 3">
    <name type="scientific">candidate division TA06 bacterium B3_TA06</name>
    <dbReference type="NCBI Taxonomy" id="2012487"/>
    <lineage>
        <taxon>Bacteria</taxon>
        <taxon>Bacteria division TA06</taxon>
    </lineage>
</organism>
<feature type="transmembrane region" description="Helical" evidence="1">
    <location>
        <begin position="145"/>
        <end position="163"/>
    </location>
</feature>
<keyword evidence="1" id="KW-0472">Membrane</keyword>
<comment type="caution">
    <text evidence="2">The sequence shown here is derived from an EMBL/GenBank/DDBJ whole genome shotgun (WGS) entry which is preliminary data.</text>
</comment>
<proteinExistence type="predicted"/>
<dbReference type="Proteomes" id="UP000317778">
    <property type="component" value="Unassembled WGS sequence"/>
</dbReference>
<sequence length="167" mass="19071">MLSGMFADLGGLEGIESVVLYDARYSSDDAGYLVRTQLAEVLRERGIEVYLSAPLGAEPEVELRYLVNQLRVVHKRSYRKLLLGRRMIERWTQAEVEITLMKDNMVISQQRFVDEQKSVFPESELDLVRSPLTQEYYTSSSAGSLWEPLLVTAIVGTLIYIFYAPKN</sequence>
<keyword evidence="1" id="KW-1133">Transmembrane helix</keyword>
<reference evidence="2 3" key="1">
    <citation type="submission" date="2017-06" db="EMBL/GenBank/DDBJ databases">
        <title>Novel microbial phyla capable of carbon fixation and sulfur reduction in deep-sea sediments.</title>
        <authorList>
            <person name="Huang J."/>
            <person name="Baker B."/>
            <person name="Wang Y."/>
        </authorList>
    </citation>
    <scope>NUCLEOTIDE SEQUENCE [LARGE SCALE GENOMIC DNA]</scope>
    <source>
        <strain evidence="2">B3_TA06</strain>
    </source>
</reference>
<protein>
    <submittedName>
        <fullName evidence="2">Uncharacterized protein</fullName>
    </submittedName>
</protein>
<evidence type="ECO:0000256" key="1">
    <source>
        <dbReference type="SAM" id="Phobius"/>
    </source>
</evidence>
<name>A0A532V2D6_UNCT6</name>
<dbReference type="AlphaFoldDB" id="A0A532V2D6"/>
<accession>A0A532V2D6</accession>
<gene>
    <name evidence="2" type="ORF">CEE36_08035</name>
</gene>
<dbReference type="EMBL" id="NJBO01000013">
    <property type="protein sequence ID" value="TKJ41394.1"/>
    <property type="molecule type" value="Genomic_DNA"/>
</dbReference>
<keyword evidence="1" id="KW-0812">Transmembrane</keyword>